<feature type="region of interest" description="Disordered" evidence="2">
    <location>
        <begin position="121"/>
        <end position="169"/>
    </location>
</feature>
<reference evidence="3 4" key="1">
    <citation type="journal article" date="2014" name="Antonie Van Leeuwenhoek">
        <title>Hyphomonas beringensis sp. nov. and Hyphomonas chukchiensis sp. nov., isolated from surface seawater of the Bering Sea and Chukchi Sea.</title>
        <authorList>
            <person name="Li C."/>
            <person name="Lai Q."/>
            <person name="Li G."/>
            <person name="Dong C."/>
            <person name="Wang J."/>
            <person name="Liao Y."/>
            <person name="Shao Z."/>
        </authorList>
    </citation>
    <scope>NUCLEOTIDE SEQUENCE [LARGE SCALE GENOMIC DNA]</scope>
    <source>
        <strain evidence="3 4">VP2</strain>
    </source>
</reference>
<dbReference type="PATRIC" id="fig|1280952.3.peg.358"/>
<comment type="similarity">
    <text evidence="1">Belongs to the bactofilin family.</text>
</comment>
<dbReference type="Pfam" id="PF04519">
    <property type="entry name" value="Bactofilin"/>
    <property type="match status" value="1"/>
</dbReference>
<comment type="caution">
    <text evidence="3">The sequence shown here is derived from an EMBL/GenBank/DDBJ whole genome shotgun (WGS) entry which is preliminary data.</text>
</comment>
<evidence type="ECO:0000256" key="1">
    <source>
        <dbReference type="ARBA" id="ARBA00044755"/>
    </source>
</evidence>
<evidence type="ECO:0000313" key="4">
    <source>
        <dbReference type="Proteomes" id="UP000024816"/>
    </source>
</evidence>
<protein>
    <submittedName>
        <fullName evidence="3">Uncharacterized protein</fullName>
    </submittedName>
</protein>
<dbReference type="RefSeq" id="WP_051597243.1">
    <property type="nucleotide sequence ID" value="NZ_ARYJ01000001.1"/>
</dbReference>
<accession>A0A059FKM7</accession>
<sequence>MAPADKMRGGEPANLILKGTTLEGDLRFGAQLVVAGVIKGNIHCESMLIVERGGRVEGRIEAPLIVVHGELVGTVLATQSIEIWSGATVGGDVAARSIRVDEGAMLTANLLIAADLPDRLGPPDPVQAPKADPVPAGRPVEPPVTRSQPASPITPPASFLSPGPVTDRR</sequence>
<dbReference type="OrthoDB" id="7619354at2"/>
<dbReference type="PANTHER" id="PTHR35024">
    <property type="entry name" value="HYPOTHETICAL CYTOSOLIC PROTEIN"/>
    <property type="match status" value="1"/>
</dbReference>
<dbReference type="Proteomes" id="UP000024816">
    <property type="component" value="Unassembled WGS sequence"/>
</dbReference>
<proteinExistence type="inferred from homology"/>
<dbReference type="STRING" id="1280952.HJA_01765"/>
<gene>
    <name evidence="3" type="ORF">HJA_01765</name>
</gene>
<dbReference type="AlphaFoldDB" id="A0A059FKM7"/>
<dbReference type="InterPro" id="IPR007607">
    <property type="entry name" value="BacA/B"/>
</dbReference>
<evidence type="ECO:0000256" key="2">
    <source>
        <dbReference type="SAM" id="MobiDB-lite"/>
    </source>
</evidence>
<dbReference type="PANTHER" id="PTHR35024:SF4">
    <property type="entry name" value="POLYMER-FORMING CYTOSKELETAL PROTEIN"/>
    <property type="match status" value="1"/>
</dbReference>
<organism evidence="3 4">
    <name type="scientific">Hyphomonas jannaschiana VP2</name>
    <dbReference type="NCBI Taxonomy" id="1280952"/>
    <lineage>
        <taxon>Bacteria</taxon>
        <taxon>Pseudomonadati</taxon>
        <taxon>Pseudomonadota</taxon>
        <taxon>Alphaproteobacteria</taxon>
        <taxon>Hyphomonadales</taxon>
        <taxon>Hyphomonadaceae</taxon>
        <taxon>Hyphomonas</taxon>
    </lineage>
</organism>
<keyword evidence="4" id="KW-1185">Reference proteome</keyword>
<dbReference type="eggNOG" id="COG1664">
    <property type="taxonomic scope" value="Bacteria"/>
</dbReference>
<name>A0A059FKM7_9PROT</name>
<dbReference type="EMBL" id="ARYJ01000001">
    <property type="protein sequence ID" value="KCZ91225.1"/>
    <property type="molecule type" value="Genomic_DNA"/>
</dbReference>
<evidence type="ECO:0000313" key="3">
    <source>
        <dbReference type="EMBL" id="KCZ91225.1"/>
    </source>
</evidence>